<keyword evidence="3" id="KW-0479">Metal-binding</keyword>
<dbReference type="Proteomes" id="UP000215914">
    <property type="component" value="Unassembled WGS sequence"/>
</dbReference>
<evidence type="ECO:0000313" key="8">
    <source>
        <dbReference type="EMBL" id="KAF5778580.1"/>
    </source>
</evidence>
<dbReference type="EMBL" id="MNCJ02000327">
    <property type="protein sequence ID" value="KAF5778580.1"/>
    <property type="molecule type" value="Genomic_DNA"/>
</dbReference>
<dbReference type="Gene3D" id="3.40.50.1000">
    <property type="entry name" value="HAD superfamily/HAD-like"/>
    <property type="match status" value="1"/>
</dbReference>
<evidence type="ECO:0000256" key="7">
    <source>
        <dbReference type="ARBA" id="ARBA00022967"/>
    </source>
</evidence>
<evidence type="ECO:0000256" key="5">
    <source>
        <dbReference type="ARBA" id="ARBA00022840"/>
    </source>
</evidence>
<dbReference type="GO" id="GO:0005524">
    <property type="term" value="F:ATP binding"/>
    <property type="evidence" value="ECO:0007669"/>
    <property type="project" value="UniProtKB-KW"/>
</dbReference>
<dbReference type="GO" id="GO:0046872">
    <property type="term" value="F:metal ion binding"/>
    <property type="evidence" value="ECO:0007669"/>
    <property type="project" value="UniProtKB-KW"/>
</dbReference>
<comment type="similarity">
    <text evidence="2">Belongs to the cation transport ATPase (P-type) (TC 3.A.3) family. Type IB subfamily.</text>
</comment>
<keyword evidence="5" id="KW-0067">ATP-binding</keyword>
<dbReference type="Gramene" id="mRNA:HanXRQr2_Chr12g0549171">
    <property type="protein sequence ID" value="mRNA:HanXRQr2_Chr12g0549171"/>
    <property type="gene ID" value="HanXRQr2_Chr12g0549171"/>
</dbReference>
<keyword evidence="7" id="KW-1278">Translocase</keyword>
<reference evidence="8" key="1">
    <citation type="journal article" date="2017" name="Nature">
        <title>The sunflower genome provides insights into oil metabolism, flowering and Asterid evolution.</title>
        <authorList>
            <person name="Badouin H."/>
            <person name="Gouzy J."/>
            <person name="Grassa C.J."/>
            <person name="Murat F."/>
            <person name="Staton S.E."/>
            <person name="Cottret L."/>
            <person name="Lelandais-Briere C."/>
            <person name="Owens G.L."/>
            <person name="Carrere S."/>
            <person name="Mayjonade B."/>
            <person name="Legrand L."/>
            <person name="Gill N."/>
            <person name="Kane N.C."/>
            <person name="Bowers J.E."/>
            <person name="Hubner S."/>
            <person name="Bellec A."/>
            <person name="Berard A."/>
            <person name="Berges H."/>
            <person name="Blanchet N."/>
            <person name="Boniface M.C."/>
            <person name="Brunel D."/>
            <person name="Catrice O."/>
            <person name="Chaidir N."/>
            <person name="Claudel C."/>
            <person name="Donnadieu C."/>
            <person name="Faraut T."/>
            <person name="Fievet G."/>
            <person name="Helmstetter N."/>
            <person name="King M."/>
            <person name="Knapp S.J."/>
            <person name="Lai Z."/>
            <person name="Le Paslier M.C."/>
            <person name="Lippi Y."/>
            <person name="Lorenzon L."/>
            <person name="Mandel J.R."/>
            <person name="Marage G."/>
            <person name="Marchand G."/>
            <person name="Marquand E."/>
            <person name="Bret-Mestries E."/>
            <person name="Morien E."/>
            <person name="Nambeesan S."/>
            <person name="Nguyen T."/>
            <person name="Pegot-Espagnet P."/>
            <person name="Pouilly N."/>
            <person name="Raftis F."/>
            <person name="Sallet E."/>
            <person name="Schiex T."/>
            <person name="Thomas J."/>
            <person name="Vandecasteele C."/>
            <person name="Vares D."/>
            <person name="Vear F."/>
            <person name="Vautrin S."/>
            <person name="Crespi M."/>
            <person name="Mangin B."/>
            <person name="Burke J.M."/>
            <person name="Salse J."/>
            <person name="Munos S."/>
            <person name="Vincourt P."/>
            <person name="Rieseberg L.H."/>
            <person name="Langlade N.B."/>
        </authorList>
    </citation>
    <scope>NUCLEOTIDE SEQUENCE</scope>
    <source>
        <tissue evidence="8">Leaves</tissue>
    </source>
</reference>
<dbReference type="InterPro" id="IPR023299">
    <property type="entry name" value="ATPase_P-typ_cyto_dom_N"/>
</dbReference>
<keyword evidence="6" id="KW-0460">Magnesium</keyword>
<evidence type="ECO:0000256" key="2">
    <source>
        <dbReference type="ARBA" id="ARBA00006024"/>
    </source>
</evidence>
<comment type="caution">
    <text evidence="8">The sequence shown here is derived from an EMBL/GenBank/DDBJ whole genome shotgun (WGS) entry which is preliminary data.</text>
</comment>
<evidence type="ECO:0000256" key="1">
    <source>
        <dbReference type="ARBA" id="ARBA00004141"/>
    </source>
</evidence>
<keyword evidence="4" id="KW-0547">Nucleotide-binding</keyword>
<evidence type="ECO:0000256" key="4">
    <source>
        <dbReference type="ARBA" id="ARBA00022741"/>
    </source>
</evidence>
<dbReference type="GO" id="GO:0016020">
    <property type="term" value="C:membrane"/>
    <property type="evidence" value="ECO:0007669"/>
    <property type="project" value="UniProtKB-SubCell"/>
</dbReference>
<sequence length="132" mass="14760">MILLATSFTLSCHTVAFDKTRTLRTGEFMCKAIEPIHGHEATAFCCVTTCEKEALAVAAAMEKGTTHPIGRYCCFNVYLIFIRVICDLQSSNGIHPSLTRGPASYGALFVLRFLYRKYDFKSDEESQIAYLT</sequence>
<dbReference type="PANTHER" id="PTHR43079">
    <property type="entry name" value="PROBABLE CADMIUM/ZINC-TRANSPORTING ATPASE HMA1"/>
    <property type="match status" value="1"/>
</dbReference>
<proteinExistence type="inferred from homology"/>
<reference evidence="8" key="2">
    <citation type="submission" date="2020-06" db="EMBL/GenBank/DDBJ databases">
        <title>Helianthus annuus Genome sequencing and assembly Release 2.</title>
        <authorList>
            <person name="Gouzy J."/>
            <person name="Langlade N."/>
            <person name="Munos S."/>
        </authorList>
    </citation>
    <scope>NUCLEOTIDE SEQUENCE</scope>
    <source>
        <tissue evidence="8">Leaves</tissue>
    </source>
</reference>
<evidence type="ECO:0000256" key="6">
    <source>
        <dbReference type="ARBA" id="ARBA00022842"/>
    </source>
</evidence>
<dbReference type="AlphaFoldDB" id="A0A9K3MWP9"/>
<dbReference type="PANTHER" id="PTHR43079:SF1">
    <property type="entry name" value="CADMIUM_ZINC-TRANSPORTING ATPASE HMA1, CHLOROPLASTIC-RELATED"/>
    <property type="match status" value="1"/>
</dbReference>
<dbReference type="InterPro" id="IPR023214">
    <property type="entry name" value="HAD_sf"/>
</dbReference>
<name>A0A9K3MWP9_HELAN</name>
<dbReference type="Gene3D" id="3.40.1110.10">
    <property type="entry name" value="Calcium-transporting ATPase, cytoplasmic domain N"/>
    <property type="match status" value="1"/>
</dbReference>
<protein>
    <submittedName>
        <fullName evidence="8">Uncharacterized protein</fullName>
    </submittedName>
</protein>
<evidence type="ECO:0000256" key="3">
    <source>
        <dbReference type="ARBA" id="ARBA00022723"/>
    </source>
</evidence>
<comment type="subcellular location">
    <subcellularLocation>
        <location evidence="1">Membrane</location>
        <topology evidence="1">Multi-pass membrane protein</topology>
    </subcellularLocation>
</comment>
<gene>
    <name evidence="8" type="ORF">HanXRQr2_Chr12g0549171</name>
</gene>
<organism evidence="8 9">
    <name type="scientific">Helianthus annuus</name>
    <name type="common">Common sunflower</name>
    <dbReference type="NCBI Taxonomy" id="4232"/>
    <lineage>
        <taxon>Eukaryota</taxon>
        <taxon>Viridiplantae</taxon>
        <taxon>Streptophyta</taxon>
        <taxon>Embryophyta</taxon>
        <taxon>Tracheophyta</taxon>
        <taxon>Spermatophyta</taxon>
        <taxon>Magnoliopsida</taxon>
        <taxon>eudicotyledons</taxon>
        <taxon>Gunneridae</taxon>
        <taxon>Pentapetalae</taxon>
        <taxon>asterids</taxon>
        <taxon>campanulids</taxon>
        <taxon>Asterales</taxon>
        <taxon>Asteraceae</taxon>
        <taxon>Asteroideae</taxon>
        <taxon>Heliantheae alliance</taxon>
        <taxon>Heliantheae</taxon>
        <taxon>Helianthus</taxon>
    </lineage>
</organism>
<evidence type="ECO:0000313" key="9">
    <source>
        <dbReference type="Proteomes" id="UP000215914"/>
    </source>
</evidence>
<accession>A0A9K3MWP9</accession>
<keyword evidence="9" id="KW-1185">Reference proteome</keyword>
<dbReference type="InterPro" id="IPR051949">
    <property type="entry name" value="Cation_Transport_ATPase"/>
</dbReference>